<protein>
    <submittedName>
        <fullName evidence="2">Uncharacterized protein</fullName>
    </submittedName>
</protein>
<evidence type="ECO:0000313" key="3">
    <source>
        <dbReference type="Proteomes" id="UP001162029"/>
    </source>
</evidence>
<evidence type="ECO:0000313" key="2">
    <source>
        <dbReference type="EMBL" id="CAI5708367.1"/>
    </source>
</evidence>
<dbReference type="Proteomes" id="UP001162029">
    <property type="component" value="Unassembled WGS sequence"/>
</dbReference>
<gene>
    <name evidence="2" type="ORF">PDE001_LOCUS69</name>
</gene>
<accession>A0AAV0SUN0</accession>
<feature type="region of interest" description="Disordered" evidence="1">
    <location>
        <begin position="1"/>
        <end position="52"/>
    </location>
</feature>
<keyword evidence="3" id="KW-1185">Reference proteome</keyword>
<dbReference type="EMBL" id="CANTFM010000013">
    <property type="protein sequence ID" value="CAI5708367.1"/>
    <property type="molecule type" value="Genomic_DNA"/>
</dbReference>
<sequence length="107" mass="11523">MTCRNDANGNDDEDGENDSDYDNGGDWDQGNDTGDPPGFDDAAATVSGTSDRPLTYDERQHLASFMSACNSGNVSLSHAHTTTEHGQVPFEMQLLTTSANTYETLQT</sequence>
<dbReference type="AlphaFoldDB" id="A0AAV0SUN0"/>
<comment type="caution">
    <text evidence="2">The sequence shown here is derived from an EMBL/GenBank/DDBJ whole genome shotgun (WGS) entry which is preliminary data.</text>
</comment>
<feature type="compositionally biased region" description="Acidic residues" evidence="1">
    <location>
        <begin position="9"/>
        <end position="25"/>
    </location>
</feature>
<proteinExistence type="predicted"/>
<name>A0AAV0SUN0_9STRA</name>
<organism evidence="2 3">
    <name type="scientific">Peronospora destructor</name>
    <dbReference type="NCBI Taxonomy" id="86335"/>
    <lineage>
        <taxon>Eukaryota</taxon>
        <taxon>Sar</taxon>
        <taxon>Stramenopiles</taxon>
        <taxon>Oomycota</taxon>
        <taxon>Peronosporomycetes</taxon>
        <taxon>Peronosporales</taxon>
        <taxon>Peronosporaceae</taxon>
        <taxon>Peronospora</taxon>
    </lineage>
</organism>
<reference evidence="2" key="1">
    <citation type="submission" date="2022-12" db="EMBL/GenBank/DDBJ databases">
        <authorList>
            <person name="Webb A."/>
        </authorList>
    </citation>
    <scope>NUCLEOTIDE SEQUENCE</scope>
    <source>
        <strain evidence="2">Pd1</strain>
    </source>
</reference>
<evidence type="ECO:0000256" key="1">
    <source>
        <dbReference type="SAM" id="MobiDB-lite"/>
    </source>
</evidence>